<protein>
    <submittedName>
        <fullName evidence="2">Phosphotransferase</fullName>
    </submittedName>
</protein>
<proteinExistence type="predicted"/>
<reference evidence="2 3" key="1">
    <citation type="submission" date="2020-02" db="EMBL/GenBank/DDBJ databases">
        <title>Genome assembly of a novel Clostridium senegalense strain.</title>
        <authorList>
            <person name="Gupta T.B."/>
            <person name="Jauregui R."/>
            <person name="Maclean P."/>
            <person name="Nawarathana A."/>
            <person name="Brightwell G."/>
        </authorList>
    </citation>
    <scope>NUCLEOTIDE SEQUENCE [LARGE SCALE GENOMIC DNA]</scope>
    <source>
        <strain evidence="2 3">AGRFS4</strain>
    </source>
</reference>
<evidence type="ECO:0000313" key="3">
    <source>
        <dbReference type="Proteomes" id="UP000481872"/>
    </source>
</evidence>
<feature type="domain" description="Aminoglycoside phosphotransferase" evidence="1">
    <location>
        <begin position="15"/>
        <end position="213"/>
    </location>
</feature>
<dbReference type="AlphaFoldDB" id="A0A6M0H5K5"/>
<dbReference type="GO" id="GO:0006646">
    <property type="term" value="P:phosphatidylethanolamine biosynthetic process"/>
    <property type="evidence" value="ECO:0007669"/>
    <property type="project" value="TreeGrafter"/>
</dbReference>
<dbReference type="Pfam" id="PF01636">
    <property type="entry name" value="APH"/>
    <property type="match status" value="1"/>
</dbReference>
<dbReference type="RefSeq" id="WP_199870455.1">
    <property type="nucleotide sequence ID" value="NZ_JAAGPU010000026.1"/>
</dbReference>
<name>A0A6M0H5K5_9CLOT</name>
<dbReference type="InterPro" id="IPR002575">
    <property type="entry name" value="Aminoglycoside_PTrfase"/>
</dbReference>
<gene>
    <name evidence="2" type="ORF">G3M99_13255</name>
</gene>
<evidence type="ECO:0000313" key="2">
    <source>
        <dbReference type="EMBL" id="NEU05797.1"/>
    </source>
</evidence>
<comment type="caution">
    <text evidence="2">The sequence shown here is derived from an EMBL/GenBank/DDBJ whole genome shotgun (WGS) entry which is preliminary data.</text>
</comment>
<organism evidence="2 3">
    <name type="scientific">Clostridium senegalense</name>
    <dbReference type="NCBI Taxonomy" id="1465809"/>
    <lineage>
        <taxon>Bacteria</taxon>
        <taxon>Bacillati</taxon>
        <taxon>Bacillota</taxon>
        <taxon>Clostridia</taxon>
        <taxon>Eubacteriales</taxon>
        <taxon>Clostridiaceae</taxon>
        <taxon>Clostridium</taxon>
    </lineage>
</organism>
<dbReference type="SUPFAM" id="SSF56112">
    <property type="entry name" value="Protein kinase-like (PK-like)"/>
    <property type="match status" value="1"/>
</dbReference>
<accession>A0A6M0H5K5</accession>
<dbReference type="GO" id="GO:0005737">
    <property type="term" value="C:cytoplasm"/>
    <property type="evidence" value="ECO:0007669"/>
    <property type="project" value="TreeGrafter"/>
</dbReference>
<sequence>MIKNSKNHVKLTRLDGLNNLNYLLSYDDKNYFLKCNFKDKNKDFSYEYKLLTLLDLNHICPKVIYKDTCSYTIISEFIPNSLIDESTCTDPKFLLSLSNKLKSMHNLKCDYIYNPFNEIRKKLSILKKLNFKFSNEFIFIISKLDAIETILCNDINYGLCHNDLNPSNILYKNDEVFLIDFEFSGMWDIFYDIATFCWLLDDNSRKIFLMSYFNNFSQKLHLKFKRYLFVVKLWNICWSYVKSFSSTSDYDYKKGGDLVLIDLYNDLKDDKYL</sequence>
<dbReference type="PANTHER" id="PTHR22603">
    <property type="entry name" value="CHOLINE/ETHANOALAMINE KINASE"/>
    <property type="match status" value="1"/>
</dbReference>
<dbReference type="GO" id="GO:0004305">
    <property type="term" value="F:ethanolamine kinase activity"/>
    <property type="evidence" value="ECO:0007669"/>
    <property type="project" value="TreeGrafter"/>
</dbReference>
<dbReference type="Gene3D" id="3.90.1200.10">
    <property type="match status" value="1"/>
</dbReference>
<dbReference type="InterPro" id="IPR011009">
    <property type="entry name" value="Kinase-like_dom_sf"/>
</dbReference>
<keyword evidence="3" id="KW-1185">Reference proteome</keyword>
<dbReference type="Gene3D" id="3.30.200.20">
    <property type="entry name" value="Phosphorylase Kinase, domain 1"/>
    <property type="match status" value="1"/>
</dbReference>
<keyword evidence="2" id="KW-0808">Transferase</keyword>
<evidence type="ECO:0000259" key="1">
    <source>
        <dbReference type="Pfam" id="PF01636"/>
    </source>
</evidence>
<dbReference type="Proteomes" id="UP000481872">
    <property type="component" value="Unassembled WGS sequence"/>
</dbReference>
<dbReference type="EMBL" id="JAAGPU010000026">
    <property type="protein sequence ID" value="NEU05797.1"/>
    <property type="molecule type" value="Genomic_DNA"/>
</dbReference>
<dbReference type="PANTHER" id="PTHR22603:SF66">
    <property type="entry name" value="ETHANOLAMINE KINASE"/>
    <property type="match status" value="1"/>
</dbReference>